<proteinExistence type="inferred from homology"/>
<dbReference type="EMBL" id="BAABEO010000015">
    <property type="protein sequence ID" value="GAA3684399.1"/>
    <property type="molecule type" value="Genomic_DNA"/>
</dbReference>
<sequence length="262" mass="26780">MKATQSLQAPSAADAGNRPVAVVTGATRGLGEVIVRTLHREGYRVLATGSRLEKVQELADDLDPSGSTVAAVAVDVRRKGDFEAALAAAVERWGGAHVLVNNAGRSQVQPVMDISPEEFSAIVSTNLDGVFFGCQVFGRYFAAQGYGRIVNIGSLAGQNGGTATGAHYAAAKGGVGTLTKVFARDLAAGGVTVNAVSPGPLDLPVVYETVAADKLEGIKANIPVGRLGSAEFIASTVALLASPDAASVNGACWDINGGLFMR</sequence>
<dbReference type="PRINTS" id="PR00080">
    <property type="entry name" value="SDRFAMILY"/>
</dbReference>
<organism evidence="2 3">
    <name type="scientific">Arthrobacter ginkgonis</name>
    <dbReference type="NCBI Taxonomy" id="1630594"/>
    <lineage>
        <taxon>Bacteria</taxon>
        <taxon>Bacillati</taxon>
        <taxon>Actinomycetota</taxon>
        <taxon>Actinomycetes</taxon>
        <taxon>Micrococcales</taxon>
        <taxon>Micrococcaceae</taxon>
        <taxon>Arthrobacter</taxon>
    </lineage>
</organism>
<dbReference type="PRINTS" id="PR00081">
    <property type="entry name" value="GDHRDH"/>
</dbReference>
<accession>A0ABP7CCU3</accession>
<evidence type="ECO:0000313" key="3">
    <source>
        <dbReference type="Proteomes" id="UP001500752"/>
    </source>
</evidence>
<dbReference type="InterPro" id="IPR002347">
    <property type="entry name" value="SDR_fam"/>
</dbReference>
<dbReference type="InterPro" id="IPR050259">
    <property type="entry name" value="SDR"/>
</dbReference>
<dbReference type="PANTHER" id="PTHR42879">
    <property type="entry name" value="3-OXOACYL-(ACYL-CARRIER-PROTEIN) REDUCTASE"/>
    <property type="match status" value="1"/>
</dbReference>
<protein>
    <submittedName>
        <fullName evidence="2">SDR family NAD(P)-dependent oxidoreductase</fullName>
    </submittedName>
</protein>
<comment type="similarity">
    <text evidence="1">Belongs to the short-chain dehydrogenases/reductases (SDR) family.</text>
</comment>
<name>A0ABP7CCU3_9MICC</name>
<dbReference type="PROSITE" id="PS00061">
    <property type="entry name" value="ADH_SHORT"/>
    <property type="match status" value="1"/>
</dbReference>
<gene>
    <name evidence="2" type="ORF">GCM10023081_22560</name>
</gene>
<dbReference type="Proteomes" id="UP001500752">
    <property type="component" value="Unassembled WGS sequence"/>
</dbReference>
<reference evidence="3" key="1">
    <citation type="journal article" date="2019" name="Int. J. Syst. Evol. Microbiol.">
        <title>The Global Catalogue of Microorganisms (GCM) 10K type strain sequencing project: providing services to taxonomists for standard genome sequencing and annotation.</title>
        <authorList>
            <consortium name="The Broad Institute Genomics Platform"/>
            <consortium name="The Broad Institute Genome Sequencing Center for Infectious Disease"/>
            <person name="Wu L."/>
            <person name="Ma J."/>
        </authorList>
    </citation>
    <scope>NUCLEOTIDE SEQUENCE [LARGE SCALE GENOMIC DNA]</scope>
    <source>
        <strain evidence="3">JCM 30742</strain>
    </source>
</reference>
<keyword evidence="3" id="KW-1185">Reference proteome</keyword>
<evidence type="ECO:0000313" key="2">
    <source>
        <dbReference type="EMBL" id="GAA3684399.1"/>
    </source>
</evidence>
<dbReference type="InterPro" id="IPR020904">
    <property type="entry name" value="Sc_DH/Rdtase_CS"/>
</dbReference>
<dbReference type="Pfam" id="PF13561">
    <property type="entry name" value="adh_short_C2"/>
    <property type="match status" value="1"/>
</dbReference>
<dbReference type="Gene3D" id="3.40.50.720">
    <property type="entry name" value="NAD(P)-binding Rossmann-like Domain"/>
    <property type="match status" value="1"/>
</dbReference>
<dbReference type="SUPFAM" id="SSF51735">
    <property type="entry name" value="NAD(P)-binding Rossmann-fold domains"/>
    <property type="match status" value="1"/>
</dbReference>
<dbReference type="PANTHER" id="PTHR42879:SF2">
    <property type="entry name" value="3-OXOACYL-[ACYL-CARRIER-PROTEIN] REDUCTASE FABG"/>
    <property type="match status" value="1"/>
</dbReference>
<evidence type="ECO:0000256" key="1">
    <source>
        <dbReference type="ARBA" id="ARBA00006484"/>
    </source>
</evidence>
<dbReference type="RefSeq" id="WP_345150847.1">
    <property type="nucleotide sequence ID" value="NZ_BAABEO010000015.1"/>
</dbReference>
<dbReference type="InterPro" id="IPR036291">
    <property type="entry name" value="NAD(P)-bd_dom_sf"/>
</dbReference>
<comment type="caution">
    <text evidence="2">The sequence shown here is derived from an EMBL/GenBank/DDBJ whole genome shotgun (WGS) entry which is preliminary data.</text>
</comment>